<dbReference type="PANTHER" id="PTHR43489:SF6">
    <property type="entry name" value="HYDROXYPYRUVATE ISOMERASE-RELATED"/>
    <property type="match status" value="1"/>
</dbReference>
<dbReference type="Pfam" id="PF01261">
    <property type="entry name" value="AP_endonuc_2"/>
    <property type="match status" value="1"/>
</dbReference>
<gene>
    <name evidence="4" type="ORF">L1857_22235</name>
</gene>
<dbReference type="Proteomes" id="UP000830158">
    <property type="component" value="Chromosome"/>
</dbReference>
<evidence type="ECO:0000313" key="5">
    <source>
        <dbReference type="Proteomes" id="UP000830158"/>
    </source>
</evidence>
<dbReference type="Gene3D" id="3.20.20.150">
    <property type="entry name" value="Divalent-metal-dependent TIM barrel enzymes"/>
    <property type="match status" value="1"/>
</dbReference>
<keyword evidence="5" id="KW-1185">Reference proteome</keyword>
<dbReference type="PANTHER" id="PTHR43489">
    <property type="entry name" value="ISOMERASE"/>
    <property type="match status" value="1"/>
</dbReference>
<dbReference type="PIRSF" id="PIRSF006241">
    <property type="entry name" value="HyI"/>
    <property type="match status" value="1"/>
</dbReference>
<sequence length="261" mass="27008">MLFTELPLLQRPAAAKAAGFDAVEFWWPFGTAAPGDAEVDRFVAAVRDAGVRLVGLNFAAGDLPGGDRGLVSWPARSAEFRENVPIAVGIAEQLGCRALNALYGNRVAGADPAEQDALAAQNLAVAAHAAARIGATVLVEPVSGAPHYPLRRAADALAVIDRVTRESGAGNLALLADLYHLTANGDDLGAVIAEHTGRIGHVQIADHPGRHQPGTGAIDLDAALGKLAAGGYTGHVGLEYQPSGTTEDSLAWLPRDRRAAT</sequence>
<dbReference type="InterPro" id="IPR026040">
    <property type="entry name" value="HyI-like"/>
</dbReference>
<protein>
    <submittedName>
        <fullName evidence="4">TIM barrel protein</fullName>
    </submittedName>
</protein>
<name>A0ABY4P6L9_9PSEU</name>
<dbReference type="InterPro" id="IPR050417">
    <property type="entry name" value="Sugar_Epim/Isomerase"/>
</dbReference>
<evidence type="ECO:0000256" key="1">
    <source>
        <dbReference type="ARBA" id="ARBA00023235"/>
    </source>
</evidence>
<dbReference type="EMBL" id="CP091196">
    <property type="protein sequence ID" value="UQS27952.1"/>
    <property type="molecule type" value="Genomic_DNA"/>
</dbReference>
<reference evidence="4" key="1">
    <citation type="submission" date="2022-01" db="EMBL/GenBank/DDBJ databases">
        <title>PSI-footprinting approach for the identification of protein synthesis inhibitor producers.</title>
        <authorList>
            <person name="Handel F."/>
            <person name="Kulik A."/>
            <person name="Wex K.W."/>
            <person name="Berscheid A."/>
            <person name="Saur J.S."/>
            <person name="Winkler A."/>
            <person name="Wibberg D."/>
            <person name="Kalinowski J."/>
            <person name="Broetz-Oesterhelt H."/>
            <person name="Mast Y."/>
        </authorList>
    </citation>
    <scope>NUCLEOTIDE SEQUENCE</scope>
    <source>
        <strain evidence="4">KNN 49.3e</strain>
    </source>
</reference>
<evidence type="ECO:0000313" key="4">
    <source>
        <dbReference type="EMBL" id="UQS27952.1"/>
    </source>
</evidence>
<evidence type="ECO:0000259" key="3">
    <source>
        <dbReference type="Pfam" id="PF01261"/>
    </source>
</evidence>
<feature type="domain" description="Xylose isomerase-like TIM barrel" evidence="3">
    <location>
        <begin position="13"/>
        <end position="253"/>
    </location>
</feature>
<organism evidence="4 5">
    <name type="scientific">Amycolatopsis thermalba</name>
    <dbReference type="NCBI Taxonomy" id="944492"/>
    <lineage>
        <taxon>Bacteria</taxon>
        <taxon>Bacillati</taxon>
        <taxon>Actinomycetota</taxon>
        <taxon>Actinomycetes</taxon>
        <taxon>Pseudonocardiales</taxon>
        <taxon>Pseudonocardiaceae</taxon>
        <taxon>Amycolatopsis</taxon>
    </lineage>
</organism>
<dbReference type="InterPro" id="IPR036237">
    <property type="entry name" value="Xyl_isomerase-like_sf"/>
</dbReference>
<dbReference type="InterPro" id="IPR013022">
    <property type="entry name" value="Xyl_isomerase-like_TIM-brl"/>
</dbReference>
<evidence type="ECO:0000256" key="2">
    <source>
        <dbReference type="PIRNR" id="PIRNR006241"/>
    </source>
</evidence>
<accession>A0ABY4P6L9</accession>
<proteinExistence type="inferred from homology"/>
<comment type="similarity">
    <text evidence="2">Belongs to the hyi family.</text>
</comment>
<keyword evidence="1 2" id="KW-0413">Isomerase</keyword>
<dbReference type="SUPFAM" id="SSF51658">
    <property type="entry name" value="Xylose isomerase-like"/>
    <property type="match status" value="1"/>
</dbReference>